<evidence type="ECO:0000313" key="1">
    <source>
        <dbReference type="EnsemblPlants" id="AET5Gv20163400.2"/>
    </source>
</evidence>
<dbReference type="SUPFAM" id="SSF49354">
    <property type="entry name" value="PapD-like"/>
    <property type="match status" value="1"/>
</dbReference>
<proteinExistence type="predicted"/>
<reference evidence="2" key="1">
    <citation type="journal article" date="2014" name="Science">
        <title>Ancient hybridizations among the ancestral genomes of bread wheat.</title>
        <authorList>
            <consortium name="International Wheat Genome Sequencing Consortium,"/>
            <person name="Marcussen T."/>
            <person name="Sandve S.R."/>
            <person name="Heier L."/>
            <person name="Spannagl M."/>
            <person name="Pfeifer M."/>
            <person name="Jakobsen K.S."/>
            <person name="Wulff B.B."/>
            <person name="Steuernagel B."/>
            <person name="Mayer K.F."/>
            <person name="Olsen O.A."/>
        </authorList>
    </citation>
    <scope>NUCLEOTIDE SEQUENCE [LARGE SCALE GENOMIC DNA]</scope>
    <source>
        <strain evidence="2">cv. AL8/78</strain>
    </source>
</reference>
<reference evidence="1" key="4">
    <citation type="submission" date="2019-03" db="UniProtKB">
        <authorList>
            <consortium name="EnsemblPlants"/>
        </authorList>
    </citation>
    <scope>IDENTIFICATION</scope>
</reference>
<reference evidence="1" key="5">
    <citation type="journal article" date="2021" name="G3 (Bethesda)">
        <title>Aegilops tauschii genome assembly Aet v5.0 features greater sequence contiguity and improved annotation.</title>
        <authorList>
            <person name="Wang L."/>
            <person name="Zhu T."/>
            <person name="Rodriguez J.C."/>
            <person name="Deal K.R."/>
            <person name="Dubcovsky J."/>
            <person name="McGuire P.E."/>
            <person name="Lux T."/>
            <person name="Spannagl M."/>
            <person name="Mayer K.F.X."/>
            <person name="Baldrich P."/>
            <person name="Meyers B.C."/>
            <person name="Huo N."/>
            <person name="Gu Y.Q."/>
            <person name="Zhou H."/>
            <person name="Devos K.M."/>
            <person name="Bennetzen J.L."/>
            <person name="Unver T."/>
            <person name="Budak H."/>
            <person name="Gulick P.J."/>
            <person name="Galiba G."/>
            <person name="Kalapos B."/>
            <person name="Nelson D.R."/>
            <person name="Li P."/>
            <person name="You F.M."/>
            <person name="Luo M.C."/>
            <person name="Dvorak J."/>
        </authorList>
    </citation>
    <scope>NUCLEOTIDE SEQUENCE [LARGE SCALE GENOMIC DNA]</scope>
    <source>
        <strain evidence="1">cv. AL8/78</strain>
    </source>
</reference>
<dbReference type="InterPro" id="IPR013783">
    <property type="entry name" value="Ig-like_fold"/>
</dbReference>
<evidence type="ECO:0008006" key="3">
    <source>
        <dbReference type="Google" id="ProtNLM"/>
    </source>
</evidence>
<sequence>MDLSNSSPGSIASTSSTPLSGVNIYPLKLCFPFETEKRIDCPLSITNITDRYVNYWVVPQFPNMYTPCKHELVNEIRTGTNNLDPMSTGSFNVTMLEQQQPPLDAGMFEIVMIAMGSRSDLKKLKSSIGDEPKIDGELLKRVEEVGGEVHTAMLRAVISLPSEGGVAPKVSSAYQILRSCRVT</sequence>
<protein>
    <recommendedName>
        <fullName evidence="3">MSP domain-containing protein</fullName>
    </recommendedName>
</protein>
<dbReference type="Gene3D" id="2.60.40.10">
    <property type="entry name" value="Immunoglobulins"/>
    <property type="match status" value="1"/>
</dbReference>
<name>A0A453JR64_AEGTS</name>
<dbReference type="AlphaFoldDB" id="A0A453JR64"/>
<keyword evidence="2" id="KW-1185">Reference proteome</keyword>
<organism evidence="1 2">
    <name type="scientific">Aegilops tauschii subsp. strangulata</name>
    <name type="common">Goatgrass</name>
    <dbReference type="NCBI Taxonomy" id="200361"/>
    <lineage>
        <taxon>Eukaryota</taxon>
        <taxon>Viridiplantae</taxon>
        <taxon>Streptophyta</taxon>
        <taxon>Embryophyta</taxon>
        <taxon>Tracheophyta</taxon>
        <taxon>Spermatophyta</taxon>
        <taxon>Magnoliopsida</taxon>
        <taxon>Liliopsida</taxon>
        <taxon>Poales</taxon>
        <taxon>Poaceae</taxon>
        <taxon>BOP clade</taxon>
        <taxon>Pooideae</taxon>
        <taxon>Triticodae</taxon>
        <taxon>Triticeae</taxon>
        <taxon>Triticinae</taxon>
        <taxon>Aegilops</taxon>
    </lineage>
</organism>
<accession>A0A453JR64</accession>
<dbReference type="EnsemblPlants" id="AET5Gv20163400.2">
    <property type="protein sequence ID" value="AET5Gv20163400.2"/>
    <property type="gene ID" value="AET5Gv20163400"/>
</dbReference>
<evidence type="ECO:0000313" key="2">
    <source>
        <dbReference type="Proteomes" id="UP000015105"/>
    </source>
</evidence>
<reference evidence="2" key="2">
    <citation type="journal article" date="2017" name="Nat. Plants">
        <title>The Aegilops tauschii genome reveals multiple impacts of transposons.</title>
        <authorList>
            <person name="Zhao G."/>
            <person name="Zou C."/>
            <person name="Li K."/>
            <person name="Wang K."/>
            <person name="Li T."/>
            <person name="Gao L."/>
            <person name="Zhang X."/>
            <person name="Wang H."/>
            <person name="Yang Z."/>
            <person name="Liu X."/>
            <person name="Jiang W."/>
            <person name="Mao L."/>
            <person name="Kong X."/>
            <person name="Jiao Y."/>
            <person name="Jia J."/>
        </authorList>
    </citation>
    <scope>NUCLEOTIDE SEQUENCE [LARGE SCALE GENOMIC DNA]</scope>
    <source>
        <strain evidence="2">cv. AL8/78</strain>
    </source>
</reference>
<reference evidence="1" key="3">
    <citation type="journal article" date="2017" name="Nature">
        <title>Genome sequence of the progenitor of the wheat D genome Aegilops tauschii.</title>
        <authorList>
            <person name="Luo M.C."/>
            <person name="Gu Y.Q."/>
            <person name="Puiu D."/>
            <person name="Wang H."/>
            <person name="Twardziok S.O."/>
            <person name="Deal K.R."/>
            <person name="Huo N."/>
            <person name="Zhu T."/>
            <person name="Wang L."/>
            <person name="Wang Y."/>
            <person name="McGuire P.E."/>
            <person name="Liu S."/>
            <person name="Long H."/>
            <person name="Ramasamy R.K."/>
            <person name="Rodriguez J.C."/>
            <person name="Van S.L."/>
            <person name="Yuan L."/>
            <person name="Wang Z."/>
            <person name="Xia Z."/>
            <person name="Xiao L."/>
            <person name="Anderson O.D."/>
            <person name="Ouyang S."/>
            <person name="Liang Y."/>
            <person name="Zimin A.V."/>
            <person name="Pertea G."/>
            <person name="Qi P."/>
            <person name="Bennetzen J.L."/>
            <person name="Dai X."/>
            <person name="Dawson M.W."/>
            <person name="Muller H.G."/>
            <person name="Kugler K."/>
            <person name="Rivarola-Duarte L."/>
            <person name="Spannagl M."/>
            <person name="Mayer K.F.X."/>
            <person name="Lu F.H."/>
            <person name="Bevan M.W."/>
            <person name="Leroy P."/>
            <person name="Li P."/>
            <person name="You F.M."/>
            <person name="Sun Q."/>
            <person name="Liu Z."/>
            <person name="Lyons E."/>
            <person name="Wicker T."/>
            <person name="Salzberg S.L."/>
            <person name="Devos K.M."/>
            <person name="Dvorak J."/>
        </authorList>
    </citation>
    <scope>NUCLEOTIDE SEQUENCE [LARGE SCALE GENOMIC DNA]</scope>
    <source>
        <strain evidence="1">cv. AL8/78</strain>
    </source>
</reference>
<dbReference type="STRING" id="200361.A0A453JR64"/>
<dbReference type="InterPro" id="IPR008962">
    <property type="entry name" value="PapD-like_sf"/>
</dbReference>
<dbReference type="Proteomes" id="UP000015105">
    <property type="component" value="Chromosome 5D"/>
</dbReference>
<dbReference type="Gramene" id="AET5Gv20163400.2">
    <property type="protein sequence ID" value="AET5Gv20163400.2"/>
    <property type="gene ID" value="AET5Gv20163400"/>
</dbReference>